<dbReference type="GO" id="GO:0050660">
    <property type="term" value="F:flavin adenine dinucleotide binding"/>
    <property type="evidence" value="ECO:0007669"/>
    <property type="project" value="InterPro"/>
</dbReference>
<organism evidence="7">
    <name type="scientific">Ornithinibacillus sp. 4-3</name>
    <dbReference type="NCBI Taxonomy" id="3231488"/>
    <lineage>
        <taxon>Bacteria</taxon>
        <taxon>Bacillati</taxon>
        <taxon>Bacillota</taxon>
        <taxon>Bacilli</taxon>
        <taxon>Bacillales</taxon>
        <taxon>Bacillaceae</taxon>
        <taxon>Ornithinibacillus</taxon>
    </lineage>
</organism>
<evidence type="ECO:0000259" key="6">
    <source>
        <dbReference type="Pfam" id="PF05199"/>
    </source>
</evidence>
<feature type="domain" description="Glucose-methanol-choline oxidoreductase N-terminal" evidence="5">
    <location>
        <begin position="221"/>
        <end position="332"/>
    </location>
</feature>
<keyword evidence="3" id="KW-0274">FAD</keyword>
<dbReference type="PANTHER" id="PTHR46056">
    <property type="entry name" value="LONG-CHAIN-ALCOHOL OXIDASE"/>
    <property type="match status" value="1"/>
</dbReference>
<dbReference type="Gene3D" id="3.50.50.60">
    <property type="entry name" value="FAD/NAD(P)-binding domain"/>
    <property type="match status" value="2"/>
</dbReference>
<proteinExistence type="inferred from homology"/>
<dbReference type="AlphaFoldDB" id="A0AB39HH34"/>
<dbReference type="RefSeq" id="WP_368652243.1">
    <property type="nucleotide sequence ID" value="NZ_CP162599.1"/>
</dbReference>
<keyword evidence="4" id="KW-0560">Oxidoreductase</keyword>
<evidence type="ECO:0000256" key="1">
    <source>
        <dbReference type="ARBA" id="ARBA00010790"/>
    </source>
</evidence>
<dbReference type="Pfam" id="PF05199">
    <property type="entry name" value="GMC_oxred_C"/>
    <property type="match status" value="1"/>
</dbReference>
<dbReference type="InterPro" id="IPR036188">
    <property type="entry name" value="FAD/NAD-bd_sf"/>
</dbReference>
<dbReference type="GO" id="GO:0016614">
    <property type="term" value="F:oxidoreductase activity, acting on CH-OH group of donors"/>
    <property type="evidence" value="ECO:0007669"/>
    <property type="project" value="InterPro"/>
</dbReference>
<sequence length="569" mass="63215">MATKLPKVDAVVVGVGWAGGIIASELTKQGMKVVGLEQGKERKTEDFLTAHDELRYVQRKELMQDLSKETLTFRNNTSQRALPMRKMSAFSIGTGVGGAGVHWNGFTHLFLDYDFQIRSKTIERYEEGKIPEDMTIQDWGITEELIDPYYEKFVNMAGISGEANHFRPKNWEYPTPPMKKTEKMDIFIKTTEKMGLHPFISPSANLSENYTNPDGISRVACQYCGFCDHFGCEYGAKADPLVTVLPVANETGNFELRAHSHVVDIIHDGEKASGVRYINTLTGEEFIQEAEIVILAAYTFSNTKLMLVSNIGKPYDPETGEGVVGKNYSDHFLSMAFGFYDNKQFNDYAGAGALGVSIDDYNGDFFDHSDLDFLHGGLISMSQVGTRPIGGNLAPLGTPGWGKEYKKNSIHYFNRQLMVFSQSAAMPNRYNYLSLDPTYKDAYEQPLLRMTVNHTDNERALHTFMTNRCQEIVQEAGADHVMAFDQLGDYNIGAFVPEHSIGGTIMGEDPNTSVVNNYSQVWDMENVFILGASTFANQSGVNPTGTLGALAYRAAEGIQKYAKQGGLLV</sequence>
<name>A0AB39HH34_9BACI</name>
<accession>A0AB39HH34</accession>
<keyword evidence="2" id="KW-0285">Flavoprotein</keyword>
<dbReference type="SUPFAM" id="SSF54373">
    <property type="entry name" value="FAD-linked reductases, C-terminal domain"/>
    <property type="match status" value="1"/>
</dbReference>
<comment type="similarity">
    <text evidence="1">Belongs to the GMC oxidoreductase family.</text>
</comment>
<evidence type="ECO:0000259" key="5">
    <source>
        <dbReference type="Pfam" id="PF00732"/>
    </source>
</evidence>
<dbReference type="PANTHER" id="PTHR46056:SF12">
    <property type="entry name" value="LONG-CHAIN-ALCOHOL OXIDASE"/>
    <property type="match status" value="1"/>
</dbReference>
<gene>
    <name evidence="7" type="ORF">AB4Y30_10810</name>
</gene>
<protein>
    <submittedName>
        <fullName evidence="7">GMC family oxidoreductase</fullName>
    </submittedName>
</protein>
<evidence type="ECO:0000256" key="4">
    <source>
        <dbReference type="ARBA" id="ARBA00023002"/>
    </source>
</evidence>
<feature type="domain" description="Glucose-methanol-choline oxidoreductase C-terminal" evidence="6">
    <location>
        <begin position="427"/>
        <end position="551"/>
    </location>
</feature>
<evidence type="ECO:0000256" key="3">
    <source>
        <dbReference type="ARBA" id="ARBA00022827"/>
    </source>
</evidence>
<dbReference type="InterPro" id="IPR007867">
    <property type="entry name" value="GMC_OxRtase_C"/>
</dbReference>
<dbReference type="EMBL" id="CP162599">
    <property type="protein sequence ID" value="XDK31516.1"/>
    <property type="molecule type" value="Genomic_DNA"/>
</dbReference>
<evidence type="ECO:0000313" key="7">
    <source>
        <dbReference type="EMBL" id="XDK31516.1"/>
    </source>
</evidence>
<dbReference type="SUPFAM" id="SSF51905">
    <property type="entry name" value="FAD/NAD(P)-binding domain"/>
    <property type="match status" value="1"/>
</dbReference>
<reference evidence="7" key="1">
    <citation type="submission" date="2024-07" db="EMBL/GenBank/DDBJ databases">
        <title>Halotolerant mesophilic bacterium Ornithinibacillus sp. 4-3, sp. nov., isolated from soil.</title>
        <authorList>
            <person name="Sidarenka A.V."/>
            <person name="Guliayeva D.E."/>
            <person name="Leanovich S.I."/>
            <person name="Hileuskaya K.S."/>
            <person name="Akhremchuk A.E."/>
            <person name="Sikolenko M.A."/>
            <person name="Valentovich L.N."/>
        </authorList>
    </citation>
    <scope>NUCLEOTIDE SEQUENCE</scope>
    <source>
        <strain evidence="7">4-3</strain>
    </source>
</reference>
<dbReference type="Pfam" id="PF00732">
    <property type="entry name" value="GMC_oxred_N"/>
    <property type="match status" value="1"/>
</dbReference>
<dbReference type="InterPro" id="IPR000172">
    <property type="entry name" value="GMC_OxRdtase_N"/>
</dbReference>
<evidence type="ECO:0000256" key="2">
    <source>
        <dbReference type="ARBA" id="ARBA00022630"/>
    </source>
</evidence>